<dbReference type="AlphaFoldDB" id="A0A1H8JSR0"/>
<accession>A0A1H8JSR0</accession>
<dbReference type="InterPro" id="IPR006827">
    <property type="entry name" value="Lant_deHydtase_N"/>
</dbReference>
<keyword evidence="4" id="KW-1185">Reference proteome</keyword>
<dbReference type="InterPro" id="IPR023809">
    <property type="entry name" value="Thiopep_bacteriocin_synth_dom"/>
</dbReference>
<evidence type="ECO:0000259" key="2">
    <source>
        <dbReference type="Pfam" id="PF14028"/>
    </source>
</evidence>
<proteinExistence type="predicted"/>
<gene>
    <name evidence="3" type="ORF">SAMN04488505_113136</name>
</gene>
<reference evidence="3 4" key="1">
    <citation type="submission" date="2016-10" db="EMBL/GenBank/DDBJ databases">
        <authorList>
            <person name="de Groot N.N."/>
        </authorList>
    </citation>
    <scope>NUCLEOTIDE SEQUENCE [LARGE SCALE GENOMIC DNA]</scope>
    <source>
        <strain evidence="3 4">DSM 21039</strain>
    </source>
</reference>
<evidence type="ECO:0000313" key="4">
    <source>
        <dbReference type="Proteomes" id="UP000198984"/>
    </source>
</evidence>
<dbReference type="RefSeq" id="WP_089921113.1">
    <property type="nucleotide sequence ID" value="NZ_FOBB01000013.1"/>
</dbReference>
<sequence>MNIPYSFHKNLVLRTPRLPLFRHLDEKVLLAQLDNAVFLEAVYLASPVLYDECMKWKNGHVKGEKEQQKLLRSLMKYFTRMSSRCTPFGLFSGCNLVQWQAAPTAVTVDAAVTHRHTRLDMHYLCALAQQLATLPGIKEHLLYYPNSSIYTMGDETRYVEYRYVAGRRKHQISAVNVSVYLDALLQQAKAGVTITAMLAQLVSEEISAEEAGAFIDDVIQAQMLVNELEPAITGDEFIYQIIRVLQRIQAAHPQDTVAAITGVLQQVNTQLQAIDSSAANTAENYRSISALLDQLGVPYEENKLFQTDIIKIAPQTGVQEALQQQLLEGLSILNRLAAPKEQGNLASFSRRFSERYEEKEMPLLEVLDTETGIGYLAKDGNDNTPLLDNIAPPSPKNAENNIKWGRVERYLANKVNQAYQGNAYAIDIQEKELEHLDNKDWNDLPPSMSIMFRLIDAEKQELYLDHAYGPSAANILGRFAHADEGINNMVCDITRAEQEKDPNVVYAEIIHLPESRVGNILLRPVFREYEIPYLAKSALDMEHQIAVDDLVVSVKNGKILLRSKRLNKVVIPRLSTAHNYSFNSLPVYHFLCDLQRQQLRSGLSFSWGSLVHQYKFLPRVAYKNTILSLANWRFLKSDYEHLLQAPEQQLMEKVQAFRQQWHMPRYIVLADGDNEMLVDLENEILVKLWLDTIKNRGNQELKEFLVPQSGITDPQGNVYTNQLVAVLTKQTASYGITAADRTPAATQPTRSFSIGSEWLYYKFYCGIKTADRILTDAIYPVVKQLLGEQAIDKFFFIRYNDPEFHIRVRFHLTDLSQLGKVIGLLHQHIRPFEEQGYIWKTQTDIYSRELERYGNHSIEQAETLFFHDSMAVLEMLENTWGDERDEIRWLWVLRAIDELLDGFGYTLEGKQQLAEILKDSFAAEFNADKLLKTQLNNKYRENRKEIEEIMDRQHDAGSVLQPILVLLQEKNRQLQPVIAQLLEKQQAGTLERSLNDLLFSYIHMLVNRTITSKPRVHEMVVYDLLHQYYRSLLARQKNKGEKKQIAKAA</sequence>
<dbReference type="Pfam" id="PF04738">
    <property type="entry name" value="Lant_dehydr_N"/>
    <property type="match status" value="1"/>
</dbReference>
<protein>
    <submittedName>
        <fullName evidence="3">Thiopeptide-type bacteriocin biosynthesis domain-containing protein</fullName>
    </submittedName>
</protein>
<dbReference type="EMBL" id="FOBB01000013">
    <property type="protein sequence ID" value="SEN83774.1"/>
    <property type="molecule type" value="Genomic_DNA"/>
</dbReference>
<evidence type="ECO:0000259" key="1">
    <source>
        <dbReference type="Pfam" id="PF04738"/>
    </source>
</evidence>
<feature type="domain" description="Thiopeptide-type bacteriocin biosynthesis" evidence="2">
    <location>
        <begin position="758"/>
        <end position="1029"/>
    </location>
</feature>
<dbReference type="OrthoDB" id="1273722at2"/>
<organism evidence="3 4">
    <name type="scientific">Chitinophaga rupis</name>
    <dbReference type="NCBI Taxonomy" id="573321"/>
    <lineage>
        <taxon>Bacteria</taxon>
        <taxon>Pseudomonadati</taxon>
        <taxon>Bacteroidota</taxon>
        <taxon>Chitinophagia</taxon>
        <taxon>Chitinophagales</taxon>
        <taxon>Chitinophagaceae</taxon>
        <taxon>Chitinophaga</taxon>
    </lineage>
</organism>
<dbReference type="STRING" id="573321.SAMN04488505_113136"/>
<dbReference type="NCBIfam" id="TIGR03891">
    <property type="entry name" value="thiopep_ocin"/>
    <property type="match status" value="1"/>
</dbReference>
<feature type="domain" description="Lantibiotic dehydratase N-terminal" evidence="1">
    <location>
        <begin position="35"/>
        <end position="686"/>
    </location>
</feature>
<name>A0A1H8JSR0_9BACT</name>
<evidence type="ECO:0000313" key="3">
    <source>
        <dbReference type="EMBL" id="SEN83774.1"/>
    </source>
</evidence>
<dbReference type="Proteomes" id="UP000198984">
    <property type="component" value="Unassembled WGS sequence"/>
</dbReference>
<dbReference type="Pfam" id="PF14028">
    <property type="entry name" value="Lant_dehydr_C"/>
    <property type="match status" value="1"/>
</dbReference>